<evidence type="ECO:0000256" key="6">
    <source>
        <dbReference type="RuleBase" id="RU000304"/>
    </source>
</evidence>
<evidence type="ECO:0000259" key="7">
    <source>
        <dbReference type="PROSITE" id="PS50011"/>
    </source>
</evidence>
<reference evidence="8 9" key="1">
    <citation type="submission" date="2024-01" db="EMBL/GenBank/DDBJ databases">
        <authorList>
            <person name="Waweru B."/>
        </authorList>
    </citation>
    <scope>NUCLEOTIDE SEQUENCE [LARGE SCALE GENOMIC DNA]</scope>
</reference>
<dbReference type="PANTHER" id="PTHR48011">
    <property type="entry name" value="CCR4-NOT TRANSCRIPTIONAL COMPLEX SUBUNIT CAF120-RELATED"/>
    <property type="match status" value="1"/>
</dbReference>
<dbReference type="InterPro" id="IPR000719">
    <property type="entry name" value="Prot_kinase_dom"/>
</dbReference>
<comment type="similarity">
    <text evidence="6">Belongs to the protein kinase superfamily.</text>
</comment>
<dbReference type="PROSITE" id="PS00107">
    <property type="entry name" value="PROTEIN_KINASE_ATP"/>
    <property type="match status" value="1"/>
</dbReference>
<feature type="binding site" evidence="5">
    <location>
        <position position="45"/>
    </location>
    <ligand>
        <name>ATP</name>
        <dbReference type="ChEBI" id="CHEBI:30616"/>
    </ligand>
</feature>
<dbReference type="Pfam" id="PF00069">
    <property type="entry name" value="Pkinase"/>
    <property type="match status" value="1"/>
</dbReference>
<dbReference type="InterPro" id="IPR011009">
    <property type="entry name" value="Kinase-like_dom_sf"/>
</dbReference>
<accession>A0AAV1RGM9</accession>
<keyword evidence="4 5" id="KW-0067">ATP-binding</keyword>
<proteinExistence type="inferred from homology"/>
<dbReference type="Proteomes" id="UP001314170">
    <property type="component" value="Unassembled WGS sequence"/>
</dbReference>
<dbReference type="PROSITE" id="PS00108">
    <property type="entry name" value="PROTEIN_KINASE_ST"/>
    <property type="match status" value="1"/>
</dbReference>
<dbReference type="InterPro" id="IPR017441">
    <property type="entry name" value="Protein_kinase_ATP_BS"/>
</dbReference>
<dbReference type="GO" id="GO:0007165">
    <property type="term" value="P:signal transduction"/>
    <property type="evidence" value="ECO:0007669"/>
    <property type="project" value="TreeGrafter"/>
</dbReference>
<sequence>MATSCQFSSPRQPCKWVKGKIVGSGSHGTVHLAINKVTGELFVAKCAHSGVASESLDDEAKILESLDSPYIVQCIGKDWLKGSDGEAILNVFMQYMAGGSLSDMAEKFGGELDEEVILLYIKQILYGLKYLHENGIVHCDLKCKNVLLGLSGNIKLADFGCSVRLKDLERNGKLAYSWPSVGRTPLWMAPEVLRKEGLDFASDIWSLGCTVIEMATGRPPWSYKASNPMAAVLNIACSNQRPKFPIHVSEEGMDFLAKCLERNPESRWTAEELLDHPFITGKSQKKYACSPASVLDIGIYEDDYDSDESESSDEHLHWNPFSTKNWSKRTIITMKQQG</sequence>
<evidence type="ECO:0000256" key="3">
    <source>
        <dbReference type="ARBA" id="ARBA00022777"/>
    </source>
</evidence>
<gene>
    <name evidence="8" type="ORF">DCAF_LOCUS10572</name>
</gene>
<feature type="domain" description="Protein kinase" evidence="7">
    <location>
        <begin position="16"/>
        <end position="279"/>
    </location>
</feature>
<dbReference type="AlphaFoldDB" id="A0AAV1RGM9"/>
<protein>
    <recommendedName>
        <fullName evidence="7">Protein kinase domain-containing protein</fullName>
    </recommendedName>
</protein>
<evidence type="ECO:0000256" key="2">
    <source>
        <dbReference type="ARBA" id="ARBA00022741"/>
    </source>
</evidence>
<evidence type="ECO:0000256" key="5">
    <source>
        <dbReference type="PROSITE-ProRule" id="PRU10141"/>
    </source>
</evidence>
<keyword evidence="9" id="KW-1185">Reference proteome</keyword>
<dbReference type="PANTHER" id="PTHR48011:SF5">
    <property type="entry name" value="PROTEIN KINASE DOMAIN-CONTAINING PROTEIN"/>
    <property type="match status" value="1"/>
</dbReference>
<comment type="caution">
    <text evidence="8">The sequence shown here is derived from an EMBL/GenBank/DDBJ whole genome shotgun (WGS) entry which is preliminary data.</text>
</comment>
<dbReference type="InterPro" id="IPR052751">
    <property type="entry name" value="Plant_MAPKKK"/>
</dbReference>
<dbReference type="InterPro" id="IPR008271">
    <property type="entry name" value="Ser/Thr_kinase_AS"/>
</dbReference>
<dbReference type="PROSITE" id="PS50011">
    <property type="entry name" value="PROTEIN_KINASE_DOM"/>
    <property type="match status" value="1"/>
</dbReference>
<dbReference type="SUPFAM" id="SSF56112">
    <property type="entry name" value="Protein kinase-like (PK-like)"/>
    <property type="match status" value="1"/>
</dbReference>
<dbReference type="CDD" id="cd06606">
    <property type="entry name" value="STKc_MAPKKK"/>
    <property type="match status" value="1"/>
</dbReference>
<name>A0AAV1RGM9_9ROSI</name>
<keyword evidence="6" id="KW-0723">Serine/threonine-protein kinase</keyword>
<keyword evidence="3" id="KW-0418">Kinase</keyword>
<evidence type="ECO:0000256" key="4">
    <source>
        <dbReference type="ARBA" id="ARBA00022840"/>
    </source>
</evidence>
<keyword evidence="1" id="KW-0808">Transferase</keyword>
<dbReference type="GO" id="GO:0005524">
    <property type="term" value="F:ATP binding"/>
    <property type="evidence" value="ECO:0007669"/>
    <property type="project" value="UniProtKB-UniRule"/>
</dbReference>
<evidence type="ECO:0000313" key="9">
    <source>
        <dbReference type="Proteomes" id="UP001314170"/>
    </source>
</evidence>
<dbReference type="Gene3D" id="1.10.510.10">
    <property type="entry name" value="Transferase(Phosphotransferase) domain 1"/>
    <property type="match status" value="1"/>
</dbReference>
<dbReference type="EMBL" id="CAWUPB010000994">
    <property type="protein sequence ID" value="CAK7335576.1"/>
    <property type="molecule type" value="Genomic_DNA"/>
</dbReference>
<organism evidence="8 9">
    <name type="scientific">Dovyalis caffra</name>
    <dbReference type="NCBI Taxonomy" id="77055"/>
    <lineage>
        <taxon>Eukaryota</taxon>
        <taxon>Viridiplantae</taxon>
        <taxon>Streptophyta</taxon>
        <taxon>Embryophyta</taxon>
        <taxon>Tracheophyta</taxon>
        <taxon>Spermatophyta</taxon>
        <taxon>Magnoliopsida</taxon>
        <taxon>eudicotyledons</taxon>
        <taxon>Gunneridae</taxon>
        <taxon>Pentapetalae</taxon>
        <taxon>rosids</taxon>
        <taxon>fabids</taxon>
        <taxon>Malpighiales</taxon>
        <taxon>Salicaceae</taxon>
        <taxon>Flacourtieae</taxon>
        <taxon>Dovyalis</taxon>
    </lineage>
</organism>
<dbReference type="GO" id="GO:0004674">
    <property type="term" value="F:protein serine/threonine kinase activity"/>
    <property type="evidence" value="ECO:0007669"/>
    <property type="project" value="UniProtKB-KW"/>
</dbReference>
<evidence type="ECO:0000256" key="1">
    <source>
        <dbReference type="ARBA" id="ARBA00022679"/>
    </source>
</evidence>
<dbReference type="SMART" id="SM00220">
    <property type="entry name" value="S_TKc"/>
    <property type="match status" value="1"/>
</dbReference>
<keyword evidence="2 5" id="KW-0547">Nucleotide-binding</keyword>
<evidence type="ECO:0000313" key="8">
    <source>
        <dbReference type="EMBL" id="CAK7335576.1"/>
    </source>
</evidence>